<dbReference type="OrthoDB" id="7794186at2"/>
<dbReference type="GO" id="GO:0005886">
    <property type="term" value="C:plasma membrane"/>
    <property type="evidence" value="ECO:0007669"/>
    <property type="project" value="TreeGrafter"/>
</dbReference>
<dbReference type="InterPro" id="IPR022409">
    <property type="entry name" value="PKD/Chitinase_dom"/>
</dbReference>
<dbReference type="InterPro" id="IPR013783">
    <property type="entry name" value="Ig-like_fold"/>
</dbReference>
<evidence type="ECO:0000313" key="7">
    <source>
        <dbReference type="EMBL" id="NSL87121.1"/>
    </source>
</evidence>
<proteinExistence type="predicted"/>
<keyword evidence="5" id="KW-0472">Membrane</keyword>
<comment type="subcellular location">
    <subcellularLocation>
        <location evidence="1">Membrane</location>
        <topology evidence="1">Multi-pass membrane protein</topology>
    </subcellularLocation>
</comment>
<dbReference type="Pfam" id="PF13585">
    <property type="entry name" value="CHU_C"/>
    <property type="match status" value="1"/>
</dbReference>
<dbReference type="Proteomes" id="UP000281028">
    <property type="component" value="Unassembled WGS sequence"/>
</dbReference>
<feature type="domain" description="PKD" evidence="6">
    <location>
        <begin position="1049"/>
        <end position="1117"/>
    </location>
</feature>
<dbReference type="Pfam" id="PF18911">
    <property type="entry name" value="PKD_4"/>
    <property type="match status" value="10"/>
</dbReference>
<keyword evidence="2" id="KW-0812">Transmembrane</keyword>
<evidence type="ECO:0000256" key="5">
    <source>
        <dbReference type="ARBA" id="ARBA00023136"/>
    </source>
</evidence>
<dbReference type="CDD" id="cd00146">
    <property type="entry name" value="PKD"/>
    <property type="match status" value="10"/>
</dbReference>
<comment type="caution">
    <text evidence="7">The sequence shown here is derived from an EMBL/GenBank/DDBJ whole genome shotgun (WGS) entry which is preliminary data.</text>
</comment>
<feature type="domain" description="PKD" evidence="6">
    <location>
        <begin position="1002"/>
        <end position="1031"/>
    </location>
</feature>
<dbReference type="EMBL" id="RIAR02000001">
    <property type="protein sequence ID" value="NSL87121.1"/>
    <property type="molecule type" value="Genomic_DNA"/>
</dbReference>
<feature type="domain" description="PKD" evidence="6">
    <location>
        <begin position="48"/>
        <end position="113"/>
    </location>
</feature>
<evidence type="ECO:0000256" key="4">
    <source>
        <dbReference type="ARBA" id="ARBA00022989"/>
    </source>
</evidence>
<reference evidence="7" key="1">
    <citation type="submission" date="2020-05" db="EMBL/GenBank/DDBJ databases">
        <title>Chitinophaga laudate sp. nov., isolated from a tropical peat swamp.</title>
        <authorList>
            <person name="Goh C.B.S."/>
            <person name="Lee M.S."/>
            <person name="Parimannan S."/>
            <person name="Pasbakhsh P."/>
            <person name="Yule C.M."/>
            <person name="Rajandas H."/>
            <person name="Loke S."/>
            <person name="Croft L."/>
            <person name="Tan J.B.L."/>
        </authorList>
    </citation>
    <scope>NUCLEOTIDE SEQUENCE</scope>
    <source>
        <strain evidence="7">Mgbs1</strain>
    </source>
</reference>
<sequence>MYLSIPTGRKFVISVIFLCSIILPASVLAQLKADFSFKGNNPCESAVVQFTDLSTGTPTSWLWDFGNGYTSTAKNPATTYYAKDYPAGKRTFTVKLTIKDASGTSNVVTKDITPVYPKPKVDFSISSSKGCIPFEPAFTYNPDKDPLAQPAASFTWDFGDGSVTSGGSTISHMYDRLPGVYPVTLTVTDVQGCTNYKTINDMADVAGRLTASFNVPEKMLCREPVDVFFTNTSSGPGTLKYKWEFDDGTTSALKDPGKYHITAKGTHSISLTVTNERNCKATHTVSDINVANYKTDFTAPALICTNSNITITPSYYPQLSNYDVTWEVNGQYYWSGSSAMYLTPNTAGPMKVKLTARYGACQDVVEKTLTVNESPSVNLDYDRKPFCQVPVTLDFKADSKNADKWQWSFGDGSSSAEQNPKHTFSTQGSFHVNVTATNKSGCSSRADGYVYVSNTTVEAYSNNTDGCEGLKANYYAYVSSNSNDEIKKYTWNFGDGTPASNEASPQHEYSKAGVYRATLTYETKNGCTGVVNCTNSISVYKKPTPEFTSPDAPTVCGNSGTRFIDQSDIGNRWEWQTGDGRGGSGKNYTHSYLEPGTYDITLTVYNHSCSNTITKKAYITTVNPFPRFYQNSIDCDNRTTLSFTEASLGATSWTWSWGDGKSDTSYTTRSNPIKHIYDKSGVYTVKLTTSDGKCTTFETMSVRVIAPSPLTITANKTVMCSTDQVTATLTQYDRSILDRYQWYANGEPKDWWYNYNTAFTYPVMAPGKVDLQFYGVNLQGCIDKSNIIPVTVRGPVANYNMPSFVGCRDREVTFTDASDLTYSSGIQKWEWEYGDDSFKETFTSPPFKHTYLAAGAAIRPRMKITDKDGCTSVYDAKTLQVNGPIAMFYPDNDIVAPGSTVYFYDQSQGVGADIISWQWDFGDGSTSAERNPNHTYPNKGLYTIILRVKDSDGCEHETTRKVKVSRVGAGFKYTYSFVNGGKCAPVVYYFQNTSINYATCFWDFGDGSTSTLAFPSHIYAESGRYKVILKVKGDADTEDETEEFIIVSGPYAEISASAEGGCLEKEITFKAKVKNAVSFTWDFTDGVVEQTPNLEISHKFIVPGIYKPRLIMQDETGCKGSAFLDNPIVIDKLDIKLPHDPAFICSAGDLTFAPEFNSYSIDELKKPGTYTWTYDPSLTPKDPTPVKPVFHLDKTGKYDFSLHVKTVYGCEKTATATVNVYPTPVVTITAPDKACIRELINIAGKVTESADVTWKWDLGNGQQSTLADPVQQQYIREGETRITVSVMSKDGCGASAEHPLLVQPLPVINASTPVEFICLNNSTTFTAGGGGTYEWMPAAGLDNPFSATPVASPAATTSYQVKVTAPNGCVDYNTIKLRVVQPFRIGSTPDTSLCLGDKLPLRAWGTDFYKWEGAGLNNPDKASPIATITKTGSYTYKVTGKDRDGCFSDEATVQVRVNPTPTVQAGPDREIMAGVPLYLTASGTNDVLRWRWTPTAGIDCPYCATIQVTPNLSTTYTLAGENRYGCIGKDDITVHVLCRQSAIFLPNAFTPNQDGQNDFFYPKGKGVKEVAFLQVYDRWGTLVFEKQRFQINTPGAGWNGRLSNGHFAPAGTYIYFIQTICESGEVFSFKGNLTLIR</sequence>
<feature type="domain" description="PKD" evidence="6">
    <location>
        <begin position="573"/>
        <end position="620"/>
    </location>
</feature>
<organism evidence="7 8">
    <name type="scientific">Chitinophaga solisilvae</name>
    <dbReference type="NCBI Taxonomy" id="1233460"/>
    <lineage>
        <taxon>Bacteria</taxon>
        <taxon>Pseudomonadati</taxon>
        <taxon>Bacteroidota</taxon>
        <taxon>Chitinophagia</taxon>
        <taxon>Chitinophagales</taxon>
        <taxon>Chitinophagaceae</taxon>
        <taxon>Chitinophaga</taxon>
    </lineage>
</organism>
<keyword evidence="4" id="KW-1133">Transmembrane helix</keyword>
<evidence type="ECO:0000256" key="2">
    <source>
        <dbReference type="ARBA" id="ARBA00022692"/>
    </source>
</evidence>
<dbReference type="PROSITE" id="PS50093">
    <property type="entry name" value="PKD"/>
    <property type="match status" value="12"/>
</dbReference>
<feature type="domain" description="PKD" evidence="6">
    <location>
        <begin position="477"/>
        <end position="526"/>
    </location>
</feature>
<feature type="domain" description="PKD" evidence="6">
    <location>
        <begin position="651"/>
        <end position="711"/>
    </location>
</feature>
<dbReference type="NCBIfam" id="TIGR04131">
    <property type="entry name" value="Bac_Flav_CTERM"/>
    <property type="match status" value="1"/>
</dbReference>
<keyword evidence="3" id="KW-0677">Repeat</keyword>
<dbReference type="InterPro" id="IPR000601">
    <property type="entry name" value="PKD_dom"/>
</dbReference>
<feature type="domain" description="PKD" evidence="6">
    <location>
        <begin position="226"/>
        <end position="286"/>
    </location>
</feature>
<evidence type="ECO:0000256" key="1">
    <source>
        <dbReference type="ARBA" id="ARBA00004141"/>
    </source>
</evidence>
<feature type="domain" description="PKD" evidence="6">
    <location>
        <begin position="829"/>
        <end position="855"/>
    </location>
</feature>
<protein>
    <submittedName>
        <fullName evidence="7">PKD domain-containing protein</fullName>
    </submittedName>
</protein>
<evidence type="ECO:0000259" key="6">
    <source>
        <dbReference type="PROSITE" id="PS50093"/>
    </source>
</evidence>
<dbReference type="InterPro" id="IPR035986">
    <property type="entry name" value="PKD_dom_sf"/>
</dbReference>
<feature type="domain" description="PKD" evidence="6">
    <location>
        <begin position="1223"/>
        <end position="1303"/>
    </location>
</feature>
<dbReference type="PANTHER" id="PTHR46730:SF1">
    <property type="entry name" value="PLAT DOMAIN-CONTAINING PROTEIN"/>
    <property type="match status" value="1"/>
</dbReference>
<accession>A0A9Q5CZL3</accession>
<feature type="domain" description="PKD" evidence="6">
    <location>
        <begin position="884"/>
        <end position="971"/>
    </location>
</feature>
<feature type="domain" description="PKD" evidence="6">
    <location>
        <begin position="405"/>
        <end position="457"/>
    </location>
</feature>
<dbReference type="SMART" id="SM00089">
    <property type="entry name" value="PKD"/>
    <property type="match status" value="13"/>
</dbReference>
<name>A0A9Q5CZL3_9BACT</name>
<dbReference type="GO" id="GO:0006816">
    <property type="term" value="P:calcium ion transport"/>
    <property type="evidence" value="ECO:0007669"/>
    <property type="project" value="TreeGrafter"/>
</dbReference>
<keyword evidence="8" id="KW-1185">Reference proteome</keyword>
<dbReference type="InterPro" id="IPR026341">
    <property type="entry name" value="T9SS_type_B"/>
</dbReference>
<dbReference type="Gene3D" id="2.60.40.10">
    <property type="entry name" value="Immunoglobulins"/>
    <property type="match status" value="13"/>
</dbReference>
<dbReference type="PANTHER" id="PTHR46730">
    <property type="entry name" value="POLYCYSTIN-1"/>
    <property type="match status" value="1"/>
</dbReference>
<feature type="domain" description="PKD" evidence="6">
    <location>
        <begin position="119"/>
        <end position="192"/>
    </location>
</feature>
<gene>
    <name evidence="7" type="ORF">ECE50_009785</name>
</gene>
<dbReference type="SUPFAM" id="SSF49299">
    <property type="entry name" value="PKD domain"/>
    <property type="match status" value="12"/>
</dbReference>
<evidence type="ECO:0000256" key="3">
    <source>
        <dbReference type="ARBA" id="ARBA00022737"/>
    </source>
</evidence>
<dbReference type="GO" id="GO:0005261">
    <property type="term" value="F:monoatomic cation channel activity"/>
    <property type="evidence" value="ECO:0007669"/>
    <property type="project" value="TreeGrafter"/>
</dbReference>
<evidence type="ECO:0000313" key="8">
    <source>
        <dbReference type="Proteomes" id="UP000281028"/>
    </source>
</evidence>